<sequence length="51" mass="5729">MAIGMFRISPISACRSSKMAAKFSSFWRSLSVTTATQYNYMQDTKVKNQTG</sequence>
<keyword evidence="2" id="KW-1185">Reference proteome</keyword>
<protein>
    <submittedName>
        <fullName evidence="1">Uncharacterized protein</fullName>
    </submittedName>
</protein>
<reference evidence="1" key="1">
    <citation type="journal article" date="2019" name="bioRxiv">
        <title>The Genome of the Zebra Mussel, Dreissena polymorpha: A Resource for Invasive Species Research.</title>
        <authorList>
            <person name="McCartney M.A."/>
            <person name="Auch B."/>
            <person name="Kono T."/>
            <person name="Mallez S."/>
            <person name="Zhang Y."/>
            <person name="Obille A."/>
            <person name="Becker A."/>
            <person name="Abrahante J.E."/>
            <person name="Garbe J."/>
            <person name="Badalamenti J.P."/>
            <person name="Herman A."/>
            <person name="Mangelson H."/>
            <person name="Liachko I."/>
            <person name="Sullivan S."/>
            <person name="Sone E.D."/>
            <person name="Koren S."/>
            <person name="Silverstein K.A.T."/>
            <person name="Beckman K.B."/>
            <person name="Gohl D.M."/>
        </authorList>
    </citation>
    <scope>NUCLEOTIDE SEQUENCE</scope>
    <source>
        <strain evidence="1">Duluth1</strain>
        <tissue evidence="1">Whole animal</tissue>
    </source>
</reference>
<dbReference type="EMBL" id="JAIWYP010000015">
    <property type="protein sequence ID" value="KAH3703389.1"/>
    <property type="molecule type" value="Genomic_DNA"/>
</dbReference>
<dbReference type="AlphaFoldDB" id="A0A9D3YR61"/>
<evidence type="ECO:0000313" key="1">
    <source>
        <dbReference type="EMBL" id="KAH3703389.1"/>
    </source>
</evidence>
<accession>A0A9D3YR61</accession>
<comment type="caution">
    <text evidence="1">The sequence shown here is derived from an EMBL/GenBank/DDBJ whole genome shotgun (WGS) entry which is preliminary data.</text>
</comment>
<proteinExistence type="predicted"/>
<dbReference type="Proteomes" id="UP000828390">
    <property type="component" value="Unassembled WGS sequence"/>
</dbReference>
<evidence type="ECO:0000313" key="2">
    <source>
        <dbReference type="Proteomes" id="UP000828390"/>
    </source>
</evidence>
<gene>
    <name evidence="1" type="ORF">DPMN_078425</name>
</gene>
<organism evidence="1 2">
    <name type="scientific">Dreissena polymorpha</name>
    <name type="common">Zebra mussel</name>
    <name type="synonym">Mytilus polymorpha</name>
    <dbReference type="NCBI Taxonomy" id="45954"/>
    <lineage>
        <taxon>Eukaryota</taxon>
        <taxon>Metazoa</taxon>
        <taxon>Spiralia</taxon>
        <taxon>Lophotrochozoa</taxon>
        <taxon>Mollusca</taxon>
        <taxon>Bivalvia</taxon>
        <taxon>Autobranchia</taxon>
        <taxon>Heteroconchia</taxon>
        <taxon>Euheterodonta</taxon>
        <taxon>Imparidentia</taxon>
        <taxon>Neoheterodontei</taxon>
        <taxon>Myida</taxon>
        <taxon>Dreissenoidea</taxon>
        <taxon>Dreissenidae</taxon>
        <taxon>Dreissena</taxon>
    </lineage>
</organism>
<name>A0A9D3YR61_DREPO</name>
<reference evidence="1" key="2">
    <citation type="submission" date="2020-11" db="EMBL/GenBank/DDBJ databases">
        <authorList>
            <person name="McCartney M.A."/>
            <person name="Auch B."/>
            <person name="Kono T."/>
            <person name="Mallez S."/>
            <person name="Becker A."/>
            <person name="Gohl D.M."/>
            <person name="Silverstein K.A.T."/>
            <person name="Koren S."/>
            <person name="Bechman K.B."/>
            <person name="Herman A."/>
            <person name="Abrahante J.E."/>
            <person name="Garbe J."/>
        </authorList>
    </citation>
    <scope>NUCLEOTIDE SEQUENCE</scope>
    <source>
        <strain evidence="1">Duluth1</strain>
        <tissue evidence="1">Whole animal</tissue>
    </source>
</reference>